<reference evidence="6 7" key="1">
    <citation type="submission" date="2016-10" db="EMBL/GenBank/DDBJ databases">
        <authorList>
            <person name="de Groot N.N."/>
        </authorList>
    </citation>
    <scope>NUCLEOTIDE SEQUENCE [LARGE SCALE GENOMIC DNA]</scope>
    <source>
        <strain evidence="6 7">DSM 21771</strain>
    </source>
</reference>
<dbReference type="OrthoDB" id="9806334at2"/>
<feature type="domain" description="HTH tetR-type" evidence="5">
    <location>
        <begin position="4"/>
        <end position="64"/>
    </location>
</feature>
<dbReference type="Proteomes" id="UP000198853">
    <property type="component" value="Unassembled WGS sequence"/>
</dbReference>
<keyword evidence="3" id="KW-0804">Transcription</keyword>
<feature type="DNA-binding region" description="H-T-H motif" evidence="4">
    <location>
        <begin position="27"/>
        <end position="46"/>
    </location>
</feature>
<dbReference type="PANTHER" id="PTHR30055:SF234">
    <property type="entry name" value="HTH-TYPE TRANSCRIPTIONAL REGULATOR BETI"/>
    <property type="match status" value="1"/>
</dbReference>
<sequence length="177" mass="20048">MIMMAKREDILKAAAKIVSHVGIGQVTLEQVAEEADISKGGLLYHFPSKQALLEGMVHYVFKRSNESIAAYENENDFSLSYVLSTLNDIDQGDDISTMDKSAIVAIADDRELLASMQQQYTEWMRRLREENTEEAAVIIRLITSGLWFENLFEIHPAGNEDREHVLNVVKELMERGS</sequence>
<evidence type="ECO:0000313" key="7">
    <source>
        <dbReference type="Proteomes" id="UP000198853"/>
    </source>
</evidence>
<dbReference type="PRINTS" id="PR00455">
    <property type="entry name" value="HTHTETR"/>
</dbReference>
<gene>
    <name evidence="6" type="ORF">SAMN04488123_108158</name>
</gene>
<dbReference type="GO" id="GO:0003700">
    <property type="term" value="F:DNA-binding transcription factor activity"/>
    <property type="evidence" value="ECO:0007669"/>
    <property type="project" value="TreeGrafter"/>
</dbReference>
<dbReference type="EMBL" id="FNEN01000008">
    <property type="protein sequence ID" value="SDI92174.1"/>
    <property type="molecule type" value="Genomic_DNA"/>
</dbReference>
<dbReference type="Gene3D" id="1.10.357.10">
    <property type="entry name" value="Tetracycline Repressor, domain 2"/>
    <property type="match status" value="1"/>
</dbReference>
<dbReference type="InterPro" id="IPR001647">
    <property type="entry name" value="HTH_TetR"/>
</dbReference>
<dbReference type="Pfam" id="PF00440">
    <property type="entry name" value="TetR_N"/>
    <property type="match status" value="1"/>
</dbReference>
<dbReference type="InterPro" id="IPR041479">
    <property type="entry name" value="TetR_CgmR_C"/>
</dbReference>
<dbReference type="PROSITE" id="PS50977">
    <property type="entry name" value="HTH_TETR_2"/>
    <property type="match status" value="1"/>
</dbReference>
<evidence type="ECO:0000259" key="5">
    <source>
        <dbReference type="PROSITE" id="PS50977"/>
    </source>
</evidence>
<protein>
    <submittedName>
        <fullName evidence="6">Regulatory protein, tetR family</fullName>
    </submittedName>
</protein>
<evidence type="ECO:0000256" key="2">
    <source>
        <dbReference type="ARBA" id="ARBA00023125"/>
    </source>
</evidence>
<evidence type="ECO:0000256" key="1">
    <source>
        <dbReference type="ARBA" id="ARBA00023015"/>
    </source>
</evidence>
<proteinExistence type="predicted"/>
<dbReference type="Pfam" id="PF17937">
    <property type="entry name" value="TetR_C_28"/>
    <property type="match status" value="1"/>
</dbReference>
<dbReference type="InterPro" id="IPR009057">
    <property type="entry name" value="Homeodomain-like_sf"/>
</dbReference>
<evidence type="ECO:0000313" key="6">
    <source>
        <dbReference type="EMBL" id="SDI92174.1"/>
    </source>
</evidence>
<dbReference type="InterPro" id="IPR050109">
    <property type="entry name" value="HTH-type_TetR-like_transc_reg"/>
</dbReference>
<dbReference type="GO" id="GO:0000976">
    <property type="term" value="F:transcription cis-regulatory region binding"/>
    <property type="evidence" value="ECO:0007669"/>
    <property type="project" value="TreeGrafter"/>
</dbReference>
<keyword evidence="7" id="KW-1185">Reference proteome</keyword>
<accession>A0A1G8PI38</accession>
<keyword evidence="1" id="KW-0805">Transcription regulation</keyword>
<name>A0A1G8PI38_9BACI</name>
<keyword evidence="2 4" id="KW-0238">DNA-binding</keyword>
<dbReference type="SUPFAM" id="SSF48498">
    <property type="entry name" value="Tetracyclin repressor-like, C-terminal domain"/>
    <property type="match status" value="1"/>
</dbReference>
<dbReference type="PANTHER" id="PTHR30055">
    <property type="entry name" value="HTH-TYPE TRANSCRIPTIONAL REGULATOR RUTR"/>
    <property type="match status" value="1"/>
</dbReference>
<dbReference type="AlphaFoldDB" id="A0A1G8PI38"/>
<dbReference type="SUPFAM" id="SSF46689">
    <property type="entry name" value="Homeodomain-like"/>
    <property type="match status" value="1"/>
</dbReference>
<dbReference type="InterPro" id="IPR036271">
    <property type="entry name" value="Tet_transcr_reg_TetR-rel_C_sf"/>
</dbReference>
<organism evidence="6 7">
    <name type="scientific">Natribacillus halophilus</name>
    <dbReference type="NCBI Taxonomy" id="549003"/>
    <lineage>
        <taxon>Bacteria</taxon>
        <taxon>Bacillati</taxon>
        <taxon>Bacillota</taxon>
        <taxon>Bacilli</taxon>
        <taxon>Bacillales</taxon>
        <taxon>Bacillaceae</taxon>
        <taxon>Natribacillus</taxon>
    </lineage>
</organism>
<evidence type="ECO:0000256" key="3">
    <source>
        <dbReference type="ARBA" id="ARBA00023163"/>
    </source>
</evidence>
<evidence type="ECO:0000256" key="4">
    <source>
        <dbReference type="PROSITE-ProRule" id="PRU00335"/>
    </source>
</evidence>